<name>A0ABW2I3W3_9ACTN</name>
<evidence type="ECO:0008006" key="4">
    <source>
        <dbReference type="Google" id="ProtNLM"/>
    </source>
</evidence>
<feature type="transmembrane region" description="Helical" evidence="1">
    <location>
        <begin position="49"/>
        <end position="67"/>
    </location>
</feature>
<keyword evidence="1" id="KW-0812">Transmembrane</keyword>
<feature type="transmembrane region" description="Helical" evidence="1">
    <location>
        <begin position="147"/>
        <end position="165"/>
    </location>
</feature>
<sequence length="175" mass="18972">MTSLVRFLIGADPPRIGGRRERVAMVLAVVAAAYLAYAGTTYLDLKSGLPWPLCALGGLALGAPMALIATRPLLAWRLIWPASVITGVAVQAHHRTPFSWHPAILAAQVAILFVVARRLPYAVSLWAWASMAGLVCLSFFPADRLPLIELITLITAMAWGLRGPHRSTESRVARR</sequence>
<feature type="transmembrane region" description="Helical" evidence="1">
    <location>
        <begin position="74"/>
        <end position="92"/>
    </location>
</feature>
<comment type="caution">
    <text evidence="2">The sequence shown here is derived from an EMBL/GenBank/DDBJ whole genome shotgun (WGS) entry which is preliminary data.</text>
</comment>
<dbReference type="EMBL" id="JBHTBJ010000054">
    <property type="protein sequence ID" value="MFC7279571.1"/>
    <property type="molecule type" value="Genomic_DNA"/>
</dbReference>
<reference evidence="3" key="1">
    <citation type="journal article" date="2019" name="Int. J. Syst. Evol. Microbiol.">
        <title>The Global Catalogue of Microorganisms (GCM) 10K type strain sequencing project: providing services to taxonomists for standard genome sequencing and annotation.</title>
        <authorList>
            <consortium name="The Broad Institute Genomics Platform"/>
            <consortium name="The Broad Institute Genome Sequencing Center for Infectious Disease"/>
            <person name="Wu L."/>
            <person name="Ma J."/>
        </authorList>
    </citation>
    <scope>NUCLEOTIDE SEQUENCE [LARGE SCALE GENOMIC DNA]</scope>
    <source>
        <strain evidence="3">XZYJT-10</strain>
    </source>
</reference>
<dbReference type="Proteomes" id="UP001596548">
    <property type="component" value="Unassembled WGS sequence"/>
</dbReference>
<organism evidence="2 3">
    <name type="scientific">Paractinoplanes rhizophilus</name>
    <dbReference type="NCBI Taxonomy" id="1416877"/>
    <lineage>
        <taxon>Bacteria</taxon>
        <taxon>Bacillati</taxon>
        <taxon>Actinomycetota</taxon>
        <taxon>Actinomycetes</taxon>
        <taxon>Micromonosporales</taxon>
        <taxon>Micromonosporaceae</taxon>
        <taxon>Paractinoplanes</taxon>
    </lineage>
</organism>
<accession>A0ABW2I3W3</accession>
<dbReference type="RefSeq" id="WP_378977022.1">
    <property type="nucleotide sequence ID" value="NZ_JBHTBJ010000054.1"/>
</dbReference>
<evidence type="ECO:0000313" key="2">
    <source>
        <dbReference type="EMBL" id="MFC7279571.1"/>
    </source>
</evidence>
<feature type="transmembrane region" description="Helical" evidence="1">
    <location>
        <begin position="23"/>
        <end position="43"/>
    </location>
</feature>
<evidence type="ECO:0000313" key="3">
    <source>
        <dbReference type="Proteomes" id="UP001596548"/>
    </source>
</evidence>
<gene>
    <name evidence="2" type="ORF">ACFQS1_36880</name>
</gene>
<feature type="transmembrane region" description="Helical" evidence="1">
    <location>
        <begin position="98"/>
        <end position="116"/>
    </location>
</feature>
<proteinExistence type="predicted"/>
<keyword evidence="3" id="KW-1185">Reference proteome</keyword>
<feature type="transmembrane region" description="Helical" evidence="1">
    <location>
        <begin position="123"/>
        <end position="141"/>
    </location>
</feature>
<evidence type="ECO:0000256" key="1">
    <source>
        <dbReference type="SAM" id="Phobius"/>
    </source>
</evidence>
<keyword evidence="1" id="KW-0472">Membrane</keyword>
<keyword evidence="1" id="KW-1133">Transmembrane helix</keyword>
<protein>
    <recommendedName>
        <fullName evidence="4">Sensor histidine kinase</fullName>
    </recommendedName>
</protein>